<name>A0A9D2KDP2_9BACE</name>
<keyword evidence="2" id="KW-0175">Coiled coil</keyword>
<evidence type="ECO:0000259" key="3">
    <source>
        <dbReference type="Pfam" id="PF25917"/>
    </source>
</evidence>
<evidence type="ECO:0000256" key="2">
    <source>
        <dbReference type="SAM" id="Coils"/>
    </source>
</evidence>
<dbReference type="Gene3D" id="2.40.50.100">
    <property type="match status" value="1"/>
</dbReference>
<dbReference type="GO" id="GO:1990281">
    <property type="term" value="C:efflux pump complex"/>
    <property type="evidence" value="ECO:0007669"/>
    <property type="project" value="TreeGrafter"/>
</dbReference>
<dbReference type="InterPro" id="IPR058625">
    <property type="entry name" value="MdtA-like_BSH"/>
</dbReference>
<gene>
    <name evidence="6" type="ORF">H9807_02720</name>
</gene>
<dbReference type="SUPFAM" id="SSF111369">
    <property type="entry name" value="HlyD-like secretion proteins"/>
    <property type="match status" value="1"/>
</dbReference>
<evidence type="ECO:0000259" key="4">
    <source>
        <dbReference type="Pfam" id="PF25954"/>
    </source>
</evidence>
<evidence type="ECO:0000313" key="6">
    <source>
        <dbReference type="EMBL" id="HIZ91027.1"/>
    </source>
</evidence>
<sequence>MKKRVKGSLVVVIGAGLIGWGIYSQIPKPNEELAEADKVMASQKQGKKALNINAIIVQPQVLTDEIPIIGSLIPDEEVNLSFETSGKIVEINFEEGTTVKKGQLLAKVNDRPLQAQLQRLVSQLKLAEDRVFRQDALLKRDAVSQEAYEQVKTELATLNADIESVEAQIAQTELRAPFDGIIGLRQVSVGTYASPTTIVAKLTKISPLKLEFSVSERYARDIKVGTNLSFTLEGSLDTYHAQVYARESSLDINTHTLTVRALYPNPSGIMPGRYASITLKKQEYKDALAIPSQAIVPEMGKDKVFLYRSGKAEPVEIITGIRTDALVQAVKGLTAGDTVIISGTQQLRTGMDVTIDHIE</sequence>
<dbReference type="Gene3D" id="2.40.30.170">
    <property type="match status" value="1"/>
</dbReference>
<dbReference type="InterPro" id="IPR058792">
    <property type="entry name" value="Beta-barrel_RND_2"/>
</dbReference>
<dbReference type="AlphaFoldDB" id="A0A9D2KDP2"/>
<dbReference type="PANTHER" id="PTHR30469">
    <property type="entry name" value="MULTIDRUG RESISTANCE PROTEIN MDTA"/>
    <property type="match status" value="1"/>
</dbReference>
<dbReference type="Pfam" id="PF25954">
    <property type="entry name" value="Beta-barrel_RND_2"/>
    <property type="match status" value="1"/>
</dbReference>
<dbReference type="InterPro" id="IPR006143">
    <property type="entry name" value="RND_pump_MFP"/>
</dbReference>
<dbReference type="EMBL" id="DXAV01000023">
    <property type="protein sequence ID" value="HIZ91027.1"/>
    <property type="molecule type" value="Genomic_DNA"/>
</dbReference>
<reference evidence="6" key="1">
    <citation type="journal article" date="2021" name="PeerJ">
        <title>Extensive microbial diversity within the chicken gut microbiome revealed by metagenomics and culture.</title>
        <authorList>
            <person name="Gilroy R."/>
            <person name="Ravi A."/>
            <person name="Getino M."/>
            <person name="Pursley I."/>
            <person name="Horton D.L."/>
            <person name="Alikhan N.F."/>
            <person name="Baker D."/>
            <person name="Gharbi K."/>
            <person name="Hall N."/>
            <person name="Watson M."/>
            <person name="Adriaenssens E.M."/>
            <person name="Foster-Nyarko E."/>
            <person name="Jarju S."/>
            <person name="Secka A."/>
            <person name="Antonio M."/>
            <person name="Oren A."/>
            <person name="Chaudhuri R.R."/>
            <person name="La Ragione R."/>
            <person name="Hildebrand F."/>
            <person name="Pallen M.J."/>
        </authorList>
    </citation>
    <scope>NUCLEOTIDE SEQUENCE</scope>
    <source>
        <strain evidence="6">CHK118-2852</strain>
    </source>
</reference>
<dbReference type="Gene3D" id="1.10.287.470">
    <property type="entry name" value="Helix hairpin bin"/>
    <property type="match status" value="1"/>
</dbReference>
<dbReference type="GO" id="GO:0015562">
    <property type="term" value="F:efflux transmembrane transporter activity"/>
    <property type="evidence" value="ECO:0007669"/>
    <property type="project" value="TreeGrafter"/>
</dbReference>
<dbReference type="NCBIfam" id="TIGR01730">
    <property type="entry name" value="RND_mfp"/>
    <property type="match status" value="1"/>
</dbReference>
<accession>A0A9D2KDP2</accession>
<feature type="domain" description="CusB-like beta-barrel" evidence="4">
    <location>
        <begin position="210"/>
        <end position="282"/>
    </location>
</feature>
<dbReference type="Pfam" id="PF25917">
    <property type="entry name" value="BSH_RND"/>
    <property type="match status" value="1"/>
</dbReference>
<feature type="domain" description="YknX-like C-terminal permuted SH3-like" evidence="5">
    <location>
        <begin position="287"/>
        <end position="355"/>
    </location>
</feature>
<evidence type="ECO:0000313" key="7">
    <source>
        <dbReference type="Proteomes" id="UP000824108"/>
    </source>
</evidence>
<proteinExistence type="inferred from homology"/>
<dbReference type="InterPro" id="IPR058637">
    <property type="entry name" value="YknX-like_C"/>
</dbReference>
<feature type="coiled-coil region" evidence="2">
    <location>
        <begin position="148"/>
        <end position="175"/>
    </location>
</feature>
<dbReference type="Pfam" id="PF25989">
    <property type="entry name" value="YknX_C"/>
    <property type="match status" value="1"/>
</dbReference>
<organism evidence="6 7">
    <name type="scientific">Candidatus Bacteroides merdavium</name>
    <dbReference type="NCBI Taxonomy" id="2838472"/>
    <lineage>
        <taxon>Bacteria</taxon>
        <taxon>Pseudomonadati</taxon>
        <taxon>Bacteroidota</taxon>
        <taxon>Bacteroidia</taxon>
        <taxon>Bacteroidales</taxon>
        <taxon>Bacteroidaceae</taxon>
        <taxon>Bacteroides</taxon>
    </lineage>
</organism>
<dbReference type="PANTHER" id="PTHR30469:SF36">
    <property type="entry name" value="BLL3903 PROTEIN"/>
    <property type="match status" value="1"/>
</dbReference>
<evidence type="ECO:0000259" key="5">
    <source>
        <dbReference type="Pfam" id="PF25989"/>
    </source>
</evidence>
<protein>
    <submittedName>
        <fullName evidence="6">Efflux RND transporter periplasmic adaptor subunit</fullName>
    </submittedName>
</protein>
<comment type="caution">
    <text evidence="6">The sequence shown here is derived from an EMBL/GenBank/DDBJ whole genome shotgun (WGS) entry which is preliminary data.</text>
</comment>
<evidence type="ECO:0000256" key="1">
    <source>
        <dbReference type="ARBA" id="ARBA00009477"/>
    </source>
</evidence>
<dbReference type="Gene3D" id="2.40.420.20">
    <property type="match status" value="1"/>
</dbReference>
<reference evidence="6" key="2">
    <citation type="submission" date="2021-04" db="EMBL/GenBank/DDBJ databases">
        <authorList>
            <person name="Gilroy R."/>
        </authorList>
    </citation>
    <scope>NUCLEOTIDE SEQUENCE</scope>
    <source>
        <strain evidence="6">CHK118-2852</strain>
    </source>
</reference>
<comment type="similarity">
    <text evidence="1">Belongs to the membrane fusion protein (MFP) (TC 8.A.1) family.</text>
</comment>
<dbReference type="Proteomes" id="UP000824108">
    <property type="component" value="Unassembled WGS sequence"/>
</dbReference>
<feature type="domain" description="Multidrug resistance protein MdtA-like barrel-sandwich hybrid" evidence="3">
    <location>
        <begin position="81"/>
        <end position="194"/>
    </location>
</feature>